<evidence type="ECO:0000256" key="8">
    <source>
        <dbReference type="SAM" id="Phobius"/>
    </source>
</evidence>
<dbReference type="EMBL" id="CP032551">
    <property type="protein sequence ID" value="QGT95702.1"/>
    <property type="molecule type" value="Genomic_DNA"/>
</dbReference>
<accession>A0AA92IMF5</accession>
<name>A0AA92IMF5_9GAMM</name>
<feature type="transmembrane region" description="Helical" evidence="8">
    <location>
        <begin position="332"/>
        <end position="352"/>
    </location>
</feature>
<evidence type="ECO:0000256" key="5">
    <source>
        <dbReference type="ARBA" id="ARBA00022692"/>
    </source>
</evidence>
<sequence>MAVAQRFTTLAERARRGANSIGSEWLSCPARSRLCCSGSHAMIIRSFAILACALLLILWHLGSGGDNWSLMPSNELETFILFEIRLPRLLLAFCNGVALGLAGSVLQLLLRNPLAEPGITGIAGGAALATVVTLYWGAVGPVSWWLPAIGLVGGMLTLGLLWLLSGRQPQGIRIILVGVAISAISGALIAVVLNLAPNPFAFQEWALWLMGSVANRGWAYVWLIAPLLIISILILITQRQYIQVQIFDEPTVRTFGFNESWSKFLLLFVTALLVSVSVVTAGIIGFIGLVAPHLVRLLGMRRPNQLIYGSGLIGGVLLIAVDALVQTINTRVELQLGVVIALIGAPWLLLLLHRSGRV</sequence>
<reference evidence="9 10" key="1">
    <citation type="submission" date="2018-09" db="EMBL/GenBank/DDBJ databases">
        <title>Whole genome sequencing of Idiomarina andamanensis W-5T (LMG 29773T= JCM 31645T).</title>
        <authorList>
            <person name="Das S.K."/>
        </authorList>
    </citation>
    <scope>NUCLEOTIDE SEQUENCE [LARGE SCALE GENOMIC DNA]</scope>
    <source>
        <strain evidence="9 10">W-5T</strain>
    </source>
</reference>
<dbReference type="PANTHER" id="PTHR30472">
    <property type="entry name" value="FERRIC ENTEROBACTIN TRANSPORT SYSTEM PERMEASE PROTEIN"/>
    <property type="match status" value="1"/>
</dbReference>
<dbReference type="InterPro" id="IPR037294">
    <property type="entry name" value="ABC_BtuC-like"/>
</dbReference>
<keyword evidence="10" id="KW-1185">Reference proteome</keyword>
<dbReference type="CDD" id="cd06550">
    <property type="entry name" value="TM_ABC_iron-siderophores_like"/>
    <property type="match status" value="1"/>
</dbReference>
<gene>
    <name evidence="9" type="ORF">D3795_05750</name>
</gene>
<evidence type="ECO:0000256" key="7">
    <source>
        <dbReference type="ARBA" id="ARBA00023136"/>
    </source>
</evidence>
<evidence type="ECO:0000313" key="9">
    <source>
        <dbReference type="EMBL" id="QGT95702.1"/>
    </source>
</evidence>
<feature type="transmembrane region" description="Helical" evidence="8">
    <location>
        <begin position="144"/>
        <end position="164"/>
    </location>
</feature>
<comment type="similarity">
    <text evidence="2">Belongs to the binding-protein-dependent transport system permease family. FecCD subfamily.</text>
</comment>
<proteinExistence type="inferred from homology"/>
<keyword evidence="3" id="KW-0813">Transport</keyword>
<evidence type="ECO:0000256" key="6">
    <source>
        <dbReference type="ARBA" id="ARBA00022989"/>
    </source>
</evidence>
<feature type="transmembrane region" description="Helical" evidence="8">
    <location>
        <begin position="176"/>
        <end position="197"/>
    </location>
</feature>
<organism evidence="9 10">
    <name type="scientific">Pseudidiomarina andamanensis</name>
    <dbReference type="NCBI Taxonomy" id="1940690"/>
    <lineage>
        <taxon>Bacteria</taxon>
        <taxon>Pseudomonadati</taxon>
        <taxon>Pseudomonadota</taxon>
        <taxon>Gammaproteobacteria</taxon>
        <taxon>Alteromonadales</taxon>
        <taxon>Idiomarinaceae</taxon>
        <taxon>Pseudidiomarina</taxon>
    </lineage>
</organism>
<feature type="transmembrane region" description="Helical" evidence="8">
    <location>
        <begin position="264"/>
        <end position="294"/>
    </location>
</feature>
<dbReference type="GO" id="GO:0005886">
    <property type="term" value="C:plasma membrane"/>
    <property type="evidence" value="ECO:0007669"/>
    <property type="project" value="UniProtKB-SubCell"/>
</dbReference>
<keyword evidence="6 8" id="KW-1133">Transmembrane helix</keyword>
<keyword evidence="4" id="KW-1003">Cell membrane</keyword>
<feature type="transmembrane region" description="Helical" evidence="8">
    <location>
        <begin position="306"/>
        <end position="325"/>
    </location>
</feature>
<dbReference type="InterPro" id="IPR000522">
    <property type="entry name" value="ABC_transptr_permease_BtuC"/>
</dbReference>
<evidence type="ECO:0000256" key="2">
    <source>
        <dbReference type="ARBA" id="ARBA00007935"/>
    </source>
</evidence>
<feature type="transmembrane region" description="Helical" evidence="8">
    <location>
        <begin position="89"/>
        <end position="110"/>
    </location>
</feature>
<dbReference type="AlphaFoldDB" id="A0AA92IMF5"/>
<keyword evidence="7 8" id="KW-0472">Membrane</keyword>
<comment type="subcellular location">
    <subcellularLocation>
        <location evidence="1">Cell membrane</location>
        <topology evidence="1">Multi-pass membrane protein</topology>
    </subcellularLocation>
</comment>
<dbReference type="GO" id="GO:0022857">
    <property type="term" value="F:transmembrane transporter activity"/>
    <property type="evidence" value="ECO:0007669"/>
    <property type="project" value="InterPro"/>
</dbReference>
<dbReference type="Pfam" id="PF01032">
    <property type="entry name" value="FecCD"/>
    <property type="match status" value="1"/>
</dbReference>
<evidence type="ECO:0000256" key="1">
    <source>
        <dbReference type="ARBA" id="ARBA00004651"/>
    </source>
</evidence>
<evidence type="ECO:0000313" key="10">
    <source>
        <dbReference type="Proteomes" id="UP000427820"/>
    </source>
</evidence>
<dbReference type="GO" id="GO:0033214">
    <property type="term" value="P:siderophore-iron import into cell"/>
    <property type="evidence" value="ECO:0007669"/>
    <property type="project" value="TreeGrafter"/>
</dbReference>
<feature type="transmembrane region" description="Helical" evidence="8">
    <location>
        <begin position="42"/>
        <end position="62"/>
    </location>
</feature>
<dbReference type="SUPFAM" id="SSF81345">
    <property type="entry name" value="ABC transporter involved in vitamin B12 uptake, BtuC"/>
    <property type="match status" value="1"/>
</dbReference>
<feature type="transmembrane region" description="Helical" evidence="8">
    <location>
        <begin position="217"/>
        <end position="236"/>
    </location>
</feature>
<feature type="transmembrane region" description="Helical" evidence="8">
    <location>
        <begin position="117"/>
        <end position="138"/>
    </location>
</feature>
<protein>
    <submittedName>
        <fullName evidence="9">Iron ABC transporter permease</fullName>
    </submittedName>
</protein>
<dbReference type="Gene3D" id="1.10.3470.10">
    <property type="entry name" value="ABC transporter involved in vitamin B12 uptake, BtuC"/>
    <property type="match status" value="1"/>
</dbReference>
<dbReference type="KEGG" id="panm:D3795_05750"/>
<keyword evidence="5 8" id="KW-0812">Transmembrane</keyword>
<dbReference type="PANTHER" id="PTHR30472:SF25">
    <property type="entry name" value="ABC TRANSPORTER PERMEASE PROTEIN MJ0876-RELATED"/>
    <property type="match status" value="1"/>
</dbReference>
<evidence type="ECO:0000256" key="4">
    <source>
        <dbReference type="ARBA" id="ARBA00022475"/>
    </source>
</evidence>
<dbReference type="Proteomes" id="UP000427820">
    <property type="component" value="Chromosome"/>
</dbReference>
<evidence type="ECO:0000256" key="3">
    <source>
        <dbReference type="ARBA" id="ARBA00022448"/>
    </source>
</evidence>